<evidence type="ECO:0000313" key="2">
    <source>
        <dbReference type="EMBL" id="CAL6110519.1"/>
    </source>
</evidence>
<dbReference type="EMBL" id="CAXDID020000690">
    <property type="protein sequence ID" value="CAL6110519.1"/>
    <property type="molecule type" value="Genomic_DNA"/>
</dbReference>
<dbReference type="EMBL" id="CATOUU010000390">
    <property type="protein sequence ID" value="CAI9928297.1"/>
    <property type="molecule type" value="Genomic_DNA"/>
</dbReference>
<sequence length="115" mass="13165">MEFHVPNQIQLTSSNARFFAQIRVWPYLKPQFILCQKFQSVSRGLQDFTCTLNFNDLGERRKSSLNCHLTQNRRATHIVKSQSEMKVHVSNQICADFVLSTAGCNRKTLAGVGEF</sequence>
<evidence type="ECO:0000313" key="3">
    <source>
        <dbReference type="Proteomes" id="UP001642409"/>
    </source>
</evidence>
<dbReference type="AlphaFoldDB" id="A0AA86NX78"/>
<keyword evidence="3" id="KW-1185">Reference proteome</keyword>
<reference evidence="1" key="1">
    <citation type="submission" date="2023-06" db="EMBL/GenBank/DDBJ databases">
        <authorList>
            <person name="Kurt Z."/>
        </authorList>
    </citation>
    <scope>NUCLEOTIDE SEQUENCE</scope>
</reference>
<organism evidence="1">
    <name type="scientific">Hexamita inflata</name>
    <dbReference type="NCBI Taxonomy" id="28002"/>
    <lineage>
        <taxon>Eukaryota</taxon>
        <taxon>Metamonada</taxon>
        <taxon>Diplomonadida</taxon>
        <taxon>Hexamitidae</taxon>
        <taxon>Hexamitinae</taxon>
        <taxon>Hexamita</taxon>
    </lineage>
</organism>
<proteinExistence type="predicted"/>
<comment type="caution">
    <text evidence="1">The sequence shown here is derived from an EMBL/GenBank/DDBJ whole genome shotgun (WGS) entry which is preliminary data.</text>
</comment>
<dbReference type="Proteomes" id="UP001642409">
    <property type="component" value="Unassembled WGS sequence"/>
</dbReference>
<evidence type="ECO:0000313" key="1">
    <source>
        <dbReference type="EMBL" id="CAI9928297.1"/>
    </source>
</evidence>
<protein>
    <submittedName>
        <fullName evidence="2">Hypothetical_protein</fullName>
    </submittedName>
</protein>
<gene>
    <name evidence="1" type="ORF">HINF_LOCUS15942</name>
    <name evidence="2" type="ORF">HINF_LOCUS75958</name>
</gene>
<name>A0AA86NX78_9EUKA</name>
<accession>A0AA86NX78</accession>
<reference evidence="2 3" key="2">
    <citation type="submission" date="2024-07" db="EMBL/GenBank/DDBJ databases">
        <authorList>
            <person name="Akdeniz Z."/>
        </authorList>
    </citation>
    <scope>NUCLEOTIDE SEQUENCE [LARGE SCALE GENOMIC DNA]</scope>
</reference>